<evidence type="ECO:0000256" key="2">
    <source>
        <dbReference type="ARBA" id="ARBA00009477"/>
    </source>
</evidence>
<gene>
    <name evidence="10" type="primary">emrA</name>
    <name evidence="10" type="ORF">DSM104443_01574</name>
</gene>
<evidence type="ECO:0000256" key="1">
    <source>
        <dbReference type="ARBA" id="ARBA00004377"/>
    </source>
</evidence>
<dbReference type="EMBL" id="CP053069">
    <property type="protein sequence ID" value="QJR10510.1"/>
    <property type="molecule type" value="Genomic_DNA"/>
</dbReference>
<accession>A0A6M4GT53</accession>
<feature type="domain" description="Multidrug export protein EmrA/FarA alpha-helical hairpin" evidence="9">
    <location>
        <begin position="79"/>
        <end position="199"/>
    </location>
</feature>
<name>A0A6M4GT53_9PROT</name>
<comment type="subcellular location">
    <subcellularLocation>
        <location evidence="1">Cell inner membrane</location>
        <topology evidence="1">Single-pass membrane protein</topology>
    </subcellularLocation>
</comment>
<dbReference type="RefSeq" id="WP_171091077.1">
    <property type="nucleotide sequence ID" value="NZ_CP053069.1"/>
</dbReference>
<dbReference type="GO" id="GO:1990961">
    <property type="term" value="P:xenobiotic detoxification by transmembrane export across the plasma membrane"/>
    <property type="evidence" value="ECO:0007669"/>
    <property type="project" value="UniProtKB-ARBA"/>
</dbReference>
<dbReference type="Proteomes" id="UP000501534">
    <property type="component" value="Chromosome"/>
</dbReference>
<dbReference type="PANTHER" id="PTHR30386">
    <property type="entry name" value="MEMBRANE FUSION SUBUNIT OF EMRAB-TOLC MULTIDRUG EFFLUX PUMP"/>
    <property type="match status" value="1"/>
</dbReference>
<dbReference type="InterPro" id="IPR050739">
    <property type="entry name" value="MFP"/>
</dbReference>
<keyword evidence="4" id="KW-1003">Cell membrane</keyword>
<proteinExistence type="inferred from homology"/>
<evidence type="ECO:0000256" key="5">
    <source>
        <dbReference type="ARBA" id="ARBA00022519"/>
    </source>
</evidence>
<dbReference type="AlphaFoldDB" id="A0A6M4GT53"/>
<evidence type="ECO:0000256" key="7">
    <source>
        <dbReference type="ARBA" id="ARBA00022989"/>
    </source>
</evidence>
<keyword evidence="3" id="KW-0813">Transport</keyword>
<organism evidence="10 11">
    <name type="scientific">Usitatibacter rugosus</name>
    <dbReference type="NCBI Taxonomy" id="2732067"/>
    <lineage>
        <taxon>Bacteria</taxon>
        <taxon>Pseudomonadati</taxon>
        <taxon>Pseudomonadota</taxon>
        <taxon>Betaproteobacteria</taxon>
        <taxon>Nitrosomonadales</taxon>
        <taxon>Usitatibacteraceae</taxon>
        <taxon>Usitatibacter</taxon>
    </lineage>
</organism>
<evidence type="ECO:0000313" key="10">
    <source>
        <dbReference type="EMBL" id="QJR10510.1"/>
    </source>
</evidence>
<dbReference type="PANTHER" id="PTHR30386:SF19">
    <property type="entry name" value="MULTIDRUG EXPORT PROTEIN EMRA-RELATED"/>
    <property type="match status" value="1"/>
</dbReference>
<evidence type="ECO:0000259" key="9">
    <source>
        <dbReference type="Pfam" id="PF25885"/>
    </source>
</evidence>
<dbReference type="SUPFAM" id="SSF111369">
    <property type="entry name" value="HlyD-like secretion proteins"/>
    <property type="match status" value="2"/>
</dbReference>
<keyword evidence="5" id="KW-0997">Cell inner membrane</keyword>
<keyword evidence="11" id="KW-1185">Reference proteome</keyword>
<dbReference type="GO" id="GO:0015721">
    <property type="term" value="P:bile acid and bile salt transport"/>
    <property type="evidence" value="ECO:0007669"/>
    <property type="project" value="UniProtKB-ARBA"/>
</dbReference>
<dbReference type="GO" id="GO:0005886">
    <property type="term" value="C:plasma membrane"/>
    <property type="evidence" value="ECO:0007669"/>
    <property type="project" value="UniProtKB-SubCell"/>
</dbReference>
<dbReference type="Pfam" id="PF25885">
    <property type="entry name" value="HH_EMRA"/>
    <property type="match status" value="1"/>
</dbReference>
<dbReference type="Gene3D" id="2.40.30.170">
    <property type="match status" value="1"/>
</dbReference>
<reference evidence="10 11" key="1">
    <citation type="submission" date="2020-04" db="EMBL/GenBank/DDBJ databases">
        <title>Usitatibacter rugosus gen. nov., sp. nov. and Usitatibacter palustris sp. nov., novel members of Usitatibacteraceae fam. nov. within the order Nitrosomonadales isolated from soil.</title>
        <authorList>
            <person name="Huber K.J."/>
            <person name="Neumann-Schaal M."/>
            <person name="Geppert A."/>
            <person name="Luckner M."/>
            <person name="Wanner G."/>
            <person name="Overmann J."/>
        </authorList>
    </citation>
    <scope>NUCLEOTIDE SEQUENCE [LARGE SCALE GENOMIC DNA]</scope>
    <source>
        <strain evidence="10 11">0125_3</strain>
    </source>
</reference>
<dbReference type="InterPro" id="IPR058633">
    <property type="entry name" value="EmrA/FarA_HH"/>
</dbReference>
<dbReference type="Gene3D" id="1.10.287.470">
    <property type="entry name" value="Helix hairpin bin"/>
    <property type="match status" value="1"/>
</dbReference>
<evidence type="ECO:0000256" key="3">
    <source>
        <dbReference type="ARBA" id="ARBA00022448"/>
    </source>
</evidence>
<protein>
    <submittedName>
        <fullName evidence="10">Multidrug export protein EmrA</fullName>
    </submittedName>
</protein>
<evidence type="ECO:0000256" key="8">
    <source>
        <dbReference type="ARBA" id="ARBA00023136"/>
    </source>
</evidence>
<evidence type="ECO:0000313" key="11">
    <source>
        <dbReference type="Proteomes" id="UP000501534"/>
    </source>
</evidence>
<dbReference type="KEGG" id="uru:DSM104443_01574"/>
<keyword evidence="7" id="KW-1133">Transmembrane helix</keyword>
<dbReference type="Gene3D" id="2.40.50.100">
    <property type="match status" value="1"/>
</dbReference>
<evidence type="ECO:0000256" key="6">
    <source>
        <dbReference type="ARBA" id="ARBA00022692"/>
    </source>
</evidence>
<comment type="similarity">
    <text evidence="2">Belongs to the membrane fusion protein (MFP) (TC 8.A.1) family.</text>
</comment>
<keyword evidence="6" id="KW-0812">Transmembrane</keyword>
<keyword evidence="8" id="KW-0472">Membrane</keyword>
<evidence type="ECO:0000256" key="4">
    <source>
        <dbReference type="ARBA" id="ARBA00022475"/>
    </source>
</evidence>
<dbReference type="FunFam" id="2.40.30.170:FF:000003">
    <property type="entry name" value="Multidrug resistance protein A"/>
    <property type="match status" value="1"/>
</dbReference>
<sequence>MNRKKLLLAVIGAFVIGAGAYGAYWSTHLRNTETTDNAYVNGNVVQITSQVPGTVVSIAADDTDFVKAGTTLVQLDTADSKVALDEAESQLAMTVRQVRNLYATSGQLSANVSQRTAELSRAQDDLKRREDLAASGFISKEALQHERTTLQAADAAATAAKQQLAAHRALVDNTTIENHPDVRNAAAKVREAYLAYSRTALAAPVSGYVAKRGVQLGQRVAPGAPLMAVVPLDDVWVDANFKEGQLKSMRVGQPVTLSADLYGNKLEYHGKVMGFGAGTGGAFALLPAQNASGNWIKIVQRVPVRIALDRNELAKHPLQVGLSMEAKVDTHDQGGERLPAVARNSNVTHGFAAPDTVADDLVKAIIANDGRSAPATASVAAPGVATVTTTRVAAAKLR</sequence>
<dbReference type="GO" id="GO:0046677">
    <property type="term" value="P:response to antibiotic"/>
    <property type="evidence" value="ECO:0007669"/>
    <property type="project" value="UniProtKB-ARBA"/>
</dbReference>